<proteinExistence type="inferred from homology"/>
<dbReference type="InterPro" id="IPR011614">
    <property type="entry name" value="Catalase_core"/>
</dbReference>
<reference evidence="11" key="1">
    <citation type="submission" date="2022-05" db="EMBL/GenBank/DDBJ databases">
        <title>Novel bacterial taxa in a minimal lignocellulolytic consortium and its capacity to transform plastics disclosed by genome-resolved metagenomics.</title>
        <authorList>
            <person name="Rodriguez C.A.D."/>
            <person name="Diaz-Garcia L."/>
            <person name="Herrera K."/>
            <person name="Tarazona N.A."/>
            <person name="Sproer C."/>
            <person name="Overmann J."/>
            <person name="Jimenez D.J."/>
        </authorList>
    </citation>
    <scope>NUCLEOTIDE SEQUENCE</scope>
    <source>
        <strain evidence="11">MAG5</strain>
    </source>
</reference>
<keyword evidence="5 7" id="KW-0560">Oxidoreductase</keyword>
<dbReference type="PROSITE" id="PS51402">
    <property type="entry name" value="CATALASE_3"/>
    <property type="match status" value="1"/>
</dbReference>
<dbReference type="SUPFAM" id="SSF56634">
    <property type="entry name" value="Heme-dependent catalase-like"/>
    <property type="match status" value="1"/>
</dbReference>
<protein>
    <recommendedName>
        <fullName evidence="7">Catalase-related peroxidase</fullName>
        <ecNumber evidence="7">1.11.1.-</ecNumber>
    </recommendedName>
</protein>
<feature type="active site" evidence="8">
    <location>
        <position position="42"/>
    </location>
</feature>
<comment type="cofactor">
    <cofactor evidence="7">
        <name>heme</name>
        <dbReference type="ChEBI" id="CHEBI:30413"/>
    </cofactor>
</comment>
<dbReference type="Gene3D" id="2.40.180.10">
    <property type="entry name" value="Catalase core domain"/>
    <property type="match status" value="1"/>
</dbReference>
<evidence type="ECO:0000313" key="12">
    <source>
        <dbReference type="Proteomes" id="UP001056756"/>
    </source>
</evidence>
<dbReference type="SMART" id="SM01060">
    <property type="entry name" value="Catalase"/>
    <property type="match status" value="1"/>
</dbReference>
<comment type="function">
    <text evidence="7">Has an organic peroxide-dependent peroxidase activity.</text>
</comment>
<evidence type="ECO:0000313" key="11">
    <source>
        <dbReference type="EMBL" id="URN95787.1"/>
    </source>
</evidence>
<dbReference type="PIRSF" id="PIRSF000296">
    <property type="entry name" value="SrpA"/>
    <property type="match status" value="1"/>
</dbReference>
<evidence type="ECO:0000256" key="7">
    <source>
        <dbReference type="PIRNR" id="PIRNR000296"/>
    </source>
</evidence>
<dbReference type="GO" id="GO:0046872">
    <property type="term" value="F:metal ion binding"/>
    <property type="evidence" value="ECO:0007669"/>
    <property type="project" value="UniProtKB-KW"/>
</dbReference>
<dbReference type="Gene3D" id="1.20.1280.120">
    <property type="match status" value="1"/>
</dbReference>
<dbReference type="InterPro" id="IPR018028">
    <property type="entry name" value="Catalase"/>
</dbReference>
<dbReference type="EC" id="1.11.1.-" evidence="7"/>
<dbReference type="InterPro" id="IPR024168">
    <property type="entry name" value="Catalase_SrpA-type_pred"/>
</dbReference>
<dbReference type="GO" id="GO:0042744">
    <property type="term" value="P:hydrogen peroxide catabolic process"/>
    <property type="evidence" value="ECO:0007669"/>
    <property type="project" value="TreeGrafter"/>
</dbReference>
<sequence>MTTSSSDHSHSNNIADSSNLASQTVDAIENISGVHCGYRRAHAKGICCKAVFRPSGLAAPFTFAPHLQEQEVSAVVRFSGSSTDPAVADFMSPAKGIAVQFKLPDGSITNLVGVTIPVFFARTPESFLDMIHAVHRAQDGLLGPIDLIQEITSHFSESKESLLAIKKLMPPASYAECNYYCIHAYFLNDKKGDKYPVKFEWIPARGVHTLSIIDAAQQPKDYLEEELSQRLQVEPIVFHLHAIFGEEGDPTNDPTTVWPEDRQRIDFGQLYISDIIEEPVDLLMDPTIITEGMALSDDPILNLRHDTYSVSHDRRRQEH</sequence>
<dbReference type="AlphaFoldDB" id="A0A9J6ZHW3"/>
<name>A0A9J6ZHW3_9BACL</name>
<evidence type="ECO:0000256" key="2">
    <source>
        <dbReference type="ARBA" id="ARBA00022559"/>
    </source>
</evidence>
<dbReference type="PANTHER" id="PTHR11465">
    <property type="entry name" value="CATALASE"/>
    <property type="match status" value="1"/>
</dbReference>
<dbReference type="Proteomes" id="UP001056756">
    <property type="component" value="Chromosome"/>
</dbReference>
<keyword evidence="3 7" id="KW-0349">Heme</keyword>
<evidence type="ECO:0000256" key="4">
    <source>
        <dbReference type="ARBA" id="ARBA00022723"/>
    </source>
</evidence>
<dbReference type="Pfam" id="PF00199">
    <property type="entry name" value="Catalase"/>
    <property type="match status" value="1"/>
</dbReference>
<evidence type="ECO:0000259" key="10">
    <source>
        <dbReference type="SMART" id="SM01060"/>
    </source>
</evidence>
<dbReference type="InterPro" id="IPR020835">
    <property type="entry name" value="Catalase_sf"/>
</dbReference>
<dbReference type="GO" id="GO:0042542">
    <property type="term" value="P:response to hydrogen peroxide"/>
    <property type="evidence" value="ECO:0007669"/>
    <property type="project" value="TreeGrafter"/>
</dbReference>
<evidence type="ECO:0000256" key="9">
    <source>
        <dbReference type="PIRSR" id="PIRSR000296-2"/>
    </source>
</evidence>
<feature type="domain" description="Catalase core" evidence="10">
    <location>
        <begin position="9"/>
        <end position="317"/>
    </location>
</feature>
<feature type="binding site" description="axial binding residue" evidence="9">
    <location>
        <position position="308"/>
    </location>
    <ligand>
        <name>heme</name>
        <dbReference type="ChEBI" id="CHEBI:30413"/>
    </ligand>
    <ligandPart>
        <name>Fe</name>
        <dbReference type="ChEBI" id="CHEBI:18248"/>
    </ligandPart>
</feature>
<keyword evidence="2 7" id="KW-0575">Peroxidase</keyword>
<evidence type="ECO:0000256" key="3">
    <source>
        <dbReference type="ARBA" id="ARBA00022617"/>
    </source>
</evidence>
<comment type="similarity">
    <text evidence="1 7">Belongs to the catalase family.</text>
</comment>
<evidence type="ECO:0000256" key="6">
    <source>
        <dbReference type="ARBA" id="ARBA00023004"/>
    </source>
</evidence>
<dbReference type="PANTHER" id="PTHR11465:SF9">
    <property type="entry name" value="CATALASE"/>
    <property type="match status" value="1"/>
</dbReference>
<keyword evidence="6 7" id="KW-0408">Iron</keyword>
<evidence type="ECO:0000256" key="5">
    <source>
        <dbReference type="ARBA" id="ARBA00023002"/>
    </source>
</evidence>
<gene>
    <name evidence="11" type="ORF">NAG76_05955</name>
</gene>
<accession>A0A9J6ZHW3</accession>
<evidence type="ECO:0000256" key="8">
    <source>
        <dbReference type="PIRSR" id="PIRSR000296-1"/>
    </source>
</evidence>
<dbReference type="GO" id="GO:0020037">
    <property type="term" value="F:heme binding"/>
    <property type="evidence" value="ECO:0007669"/>
    <property type="project" value="InterPro"/>
</dbReference>
<dbReference type="KEGG" id="plig:NAG76_05955"/>
<dbReference type="EMBL" id="CP097899">
    <property type="protein sequence ID" value="URN95787.1"/>
    <property type="molecule type" value="Genomic_DNA"/>
</dbReference>
<organism evidence="11 12">
    <name type="scientific">Candidatus Pristimantibacillus lignocellulolyticus</name>
    <dbReference type="NCBI Taxonomy" id="2994561"/>
    <lineage>
        <taxon>Bacteria</taxon>
        <taxon>Bacillati</taxon>
        <taxon>Bacillota</taxon>
        <taxon>Bacilli</taxon>
        <taxon>Bacillales</taxon>
        <taxon>Paenibacillaceae</taxon>
        <taxon>Candidatus Pristimantibacillus</taxon>
    </lineage>
</organism>
<dbReference type="CDD" id="cd08153">
    <property type="entry name" value="srpA_like"/>
    <property type="match status" value="1"/>
</dbReference>
<keyword evidence="4 7" id="KW-0479">Metal-binding</keyword>
<dbReference type="GO" id="GO:0005737">
    <property type="term" value="C:cytoplasm"/>
    <property type="evidence" value="ECO:0007669"/>
    <property type="project" value="TreeGrafter"/>
</dbReference>
<evidence type="ECO:0000256" key="1">
    <source>
        <dbReference type="ARBA" id="ARBA00005329"/>
    </source>
</evidence>
<dbReference type="GO" id="GO:0004096">
    <property type="term" value="F:catalase activity"/>
    <property type="evidence" value="ECO:0007669"/>
    <property type="project" value="InterPro"/>
</dbReference>